<evidence type="ECO:0000256" key="2">
    <source>
        <dbReference type="ARBA" id="ARBA00004613"/>
    </source>
</evidence>
<evidence type="ECO:0000256" key="16">
    <source>
        <dbReference type="SAM" id="SignalP"/>
    </source>
</evidence>
<dbReference type="AlphaFoldDB" id="A0A4Y7TWP4"/>
<keyword evidence="8" id="KW-0186">Copper</keyword>
<dbReference type="InterPro" id="IPR049892">
    <property type="entry name" value="AA9"/>
</dbReference>
<dbReference type="GO" id="GO:0046872">
    <property type="term" value="F:metal ion binding"/>
    <property type="evidence" value="ECO:0007669"/>
    <property type="project" value="UniProtKB-KW"/>
</dbReference>
<evidence type="ECO:0000256" key="1">
    <source>
        <dbReference type="ARBA" id="ARBA00001973"/>
    </source>
</evidence>
<organism evidence="18 19">
    <name type="scientific">Coprinellus micaceus</name>
    <name type="common">Glistening ink-cap mushroom</name>
    <name type="synonym">Coprinus micaceus</name>
    <dbReference type="NCBI Taxonomy" id="71717"/>
    <lineage>
        <taxon>Eukaryota</taxon>
        <taxon>Fungi</taxon>
        <taxon>Dikarya</taxon>
        <taxon>Basidiomycota</taxon>
        <taxon>Agaricomycotina</taxon>
        <taxon>Agaricomycetes</taxon>
        <taxon>Agaricomycetidae</taxon>
        <taxon>Agaricales</taxon>
        <taxon>Agaricineae</taxon>
        <taxon>Psathyrellaceae</taxon>
        <taxon>Coprinellus</taxon>
    </lineage>
</organism>
<keyword evidence="11" id="KW-0119">Carbohydrate metabolism</keyword>
<feature type="chain" id="PRO_5021381604" description="lytic cellulose monooxygenase (C4-dehydrogenating)" evidence="16">
    <location>
        <begin position="20"/>
        <end position="231"/>
    </location>
</feature>
<feature type="domain" description="Auxiliary Activity family 9 catalytic" evidence="17">
    <location>
        <begin position="20"/>
        <end position="217"/>
    </location>
</feature>
<keyword evidence="9" id="KW-0503">Monooxygenase</keyword>
<dbReference type="Gene3D" id="2.70.50.70">
    <property type="match status" value="1"/>
</dbReference>
<keyword evidence="10" id="KW-1015">Disulfide bond</keyword>
<accession>A0A4Y7TWP4</accession>
<keyword evidence="12" id="KW-0624">Polysaccharide degradation</keyword>
<evidence type="ECO:0000313" key="19">
    <source>
        <dbReference type="Proteomes" id="UP000298030"/>
    </source>
</evidence>
<dbReference type="PANTHER" id="PTHR33353:SF10">
    <property type="entry name" value="ENDO-BETA-1,4-GLUCANASE D"/>
    <property type="match status" value="1"/>
</dbReference>
<keyword evidence="19" id="KW-1185">Reference proteome</keyword>
<dbReference type="GO" id="GO:0030245">
    <property type="term" value="P:cellulose catabolic process"/>
    <property type="evidence" value="ECO:0007669"/>
    <property type="project" value="UniProtKB-KW"/>
</dbReference>
<evidence type="ECO:0000256" key="5">
    <source>
        <dbReference type="ARBA" id="ARBA00022729"/>
    </source>
</evidence>
<comment type="caution">
    <text evidence="18">The sequence shown here is derived from an EMBL/GenBank/DDBJ whole genome shotgun (WGS) entry which is preliminary data.</text>
</comment>
<keyword evidence="7" id="KW-0560">Oxidoreductase</keyword>
<keyword evidence="5 16" id="KW-0732">Signal</keyword>
<evidence type="ECO:0000256" key="7">
    <source>
        <dbReference type="ARBA" id="ARBA00023002"/>
    </source>
</evidence>
<dbReference type="Pfam" id="PF03443">
    <property type="entry name" value="AA9"/>
    <property type="match status" value="1"/>
</dbReference>
<keyword evidence="3" id="KW-0964">Secreted</keyword>
<evidence type="ECO:0000313" key="18">
    <source>
        <dbReference type="EMBL" id="TEB37989.1"/>
    </source>
</evidence>
<dbReference type="OrthoDB" id="3496539at2759"/>
<dbReference type="GO" id="GO:0004497">
    <property type="term" value="F:monooxygenase activity"/>
    <property type="evidence" value="ECO:0007669"/>
    <property type="project" value="UniProtKB-KW"/>
</dbReference>
<evidence type="ECO:0000256" key="12">
    <source>
        <dbReference type="ARBA" id="ARBA00023326"/>
    </source>
</evidence>
<keyword evidence="4" id="KW-0479">Metal-binding</keyword>
<sequence length="231" mass="24393">MLCKALVGVVLSLASLVNSHYTFPSLLVNGASTGDWVNVRRTDNYNSNGPITDVSSTNFRCYNQGGAASSSTARVSAGSRIGFQANQGVYHQSVTNIYMAKAPGNVSQWDGSGNVWFRVHEIPAVTNGGSSISFPAQNVQRYEFTLPSSLPAGQYLVRVENIAIHGASSFGGAQFYISCAQIEVTGGGSGNPGPLVAIPGVYTGRESGIMLNIYYPVPATYTMPGPALWRG</sequence>
<dbReference type="EMBL" id="QPFP01000003">
    <property type="protein sequence ID" value="TEB37989.1"/>
    <property type="molecule type" value="Genomic_DNA"/>
</dbReference>
<reference evidence="18 19" key="1">
    <citation type="journal article" date="2019" name="Nat. Ecol. Evol.">
        <title>Megaphylogeny resolves global patterns of mushroom evolution.</title>
        <authorList>
            <person name="Varga T."/>
            <person name="Krizsan K."/>
            <person name="Foldi C."/>
            <person name="Dima B."/>
            <person name="Sanchez-Garcia M."/>
            <person name="Sanchez-Ramirez S."/>
            <person name="Szollosi G.J."/>
            <person name="Szarkandi J.G."/>
            <person name="Papp V."/>
            <person name="Albert L."/>
            <person name="Andreopoulos W."/>
            <person name="Angelini C."/>
            <person name="Antonin V."/>
            <person name="Barry K.W."/>
            <person name="Bougher N.L."/>
            <person name="Buchanan P."/>
            <person name="Buyck B."/>
            <person name="Bense V."/>
            <person name="Catcheside P."/>
            <person name="Chovatia M."/>
            <person name="Cooper J."/>
            <person name="Damon W."/>
            <person name="Desjardin D."/>
            <person name="Finy P."/>
            <person name="Geml J."/>
            <person name="Haridas S."/>
            <person name="Hughes K."/>
            <person name="Justo A."/>
            <person name="Karasinski D."/>
            <person name="Kautmanova I."/>
            <person name="Kiss B."/>
            <person name="Kocsube S."/>
            <person name="Kotiranta H."/>
            <person name="LaButti K.M."/>
            <person name="Lechner B.E."/>
            <person name="Liimatainen K."/>
            <person name="Lipzen A."/>
            <person name="Lukacs Z."/>
            <person name="Mihaltcheva S."/>
            <person name="Morgado L.N."/>
            <person name="Niskanen T."/>
            <person name="Noordeloos M.E."/>
            <person name="Ohm R.A."/>
            <person name="Ortiz-Santana B."/>
            <person name="Ovrebo C."/>
            <person name="Racz N."/>
            <person name="Riley R."/>
            <person name="Savchenko A."/>
            <person name="Shiryaev A."/>
            <person name="Soop K."/>
            <person name="Spirin V."/>
            <person name="Szebenyi C."/>
            <person name="Tomsovsky M."/>
            <person name="Tulloss R.E."/>
            <person name="Uehling J."/>
            <person name="Grigoriev I.V."/>
            <person name="Vagvolgyi C."/>
            <person name="Papp T."/>
            <person name="Martin F.M."/>
            <person name="Miettinen O."/>
            <person name="Hibbett D.S."/>
            <person name="Nagy L.G."/>
        </authorList>
    </citation>
    <scope>NUCLEOTIDE SEQUENCE [LARGE SCALE GENOMIC DNA]</scope>
    <source>
        <strain evidence="18 19">FP101781</strain>
    </source>
</reference>
<gene>
    <name evidence="18" type="ORF">FA13DRAFT_1751824</name>
</gene>
<dbReference type="GO" id="GO:0005576">
    <property type="term" value="C:extracellular region"/>
    <property type="evidence" value="ECO:0007669"/>
    <property type="project" value="UniProtKB-SubCell"/>
</dbReference>
<dbReference type="CDD" id="cd21175">
    <property type="entry name" value="LPMO_AA9"/>
    <property type="match status" value="1"/>
</dbReference>
<evidence type="ECO:0000256" key="4">
    <source>
        <dbReference type="ARBA" id="ARBA00022723"/>
    </source>
</evidence>
<dbReference type="PANTHER" id="PTHR33353">
    <property type="entry name" value="PUTATIVE (AFU_ORTHOLOGUE AFUA_1G12560)-RELATED"/>
    <property type="match status" value="1"/>
</dbReference>
<evidence type="ECO:0000256" key="8">
    <source>
        <dbReference type="ARBA" id="ARBA00023008"/>
    </source>
</evidence>
<dbReference type="STRING" id="71717.A0A4Y7TWP4"/>
<comment type="cofactor">
    <cofactor evidence="1">
        <name>Cu(2+)</name>
        <dbReference type="ChEBI" id="CHEBI:29036"/>
    </cofactor>
</comment>
<evidence type="ECO:0000256" key="13">
    <source>
        <dbReference type="ARBA" id="ARBA00044502"/>
    </source>
</evidence>
<dbReference type="Proteomes" id="UP000298030">
    <property type="component" value="Unassembled WGS sequence"/>
</dbReference>
<comment type="catalytic activity">
    <reaction evidence="14">
        <text>[(1-&gt;4)-beta-D-glucosyl]n+m + reduced acceptor + O2 = 4-dehydro-beta-D-glucosyl-[(1-&gt;4)-beta-D-glucosyl]n-1 + [(1-&gt;4)-beta-D-glucosyl]m + acceptor + H2O.</text>
        <dbReference type="EC" id="1.14.99.56"/>
    </reaction>
</comment>
<evidence type="ECO:0000256" key="10">
    <source>
        <dbReference type="ARBA" id="ARBA00023157"/>
    </source>
</evidence>
<evidence type="ECO:0000256" key="14">
    <source>
        <dbReference type="ARBA" id="ARBA00045077"/>
    </source>
</evidence>
<proteinExistence type="inferred from homology"/>
<protein>
    <recommendedName>
        <fullName evidence="15">lytic cellulose monooxygenase (C4-dehydrogenating)</fullName>
        <ecNumber evidence="15">1.14.99.56</ecNumber>
    </recommendedName>
</protein>
<comment type="subcellular location">
    <subcellularLocation>
        <location evidence="2">Secreted</location>
    </subcellularLocation>
</comment>
<evidence type="ECO:0000256" key="3">
    <source>
        <dbReference type="ARBA" id="ARBA00022525"/>
    </source>
</evidence>
<keyword evidence="6" id="KW-0136">Cellulose degradation</keyword>
<evidence type="ECO:0000256" key="15">
    <source>
        <dbReference type="ARBA" id="ARBA00047174"/>
    </source>
</evidence>
<comment type="similarity">
    <text evidence="13">Belongs to the polysaccharide monooxygenase AA9 family.</text>
</comment>
<feature type="signal peptide" evidence="16">
    <location>
        <begin position="1"/>
        <end position="19"/>
    </location>
</feature>
<evidence type="ECO:0000256" key="9">
    <source>
        <dbReference type="ARBA" id="ARBA00023033"/>
    </source>
</evidence>
<evidence type="ECO:0000259" key="17">
    <source>
        <dbReference type="Pfam" id="PF03443"/>
    </source>
</evidence>
<dbReference type="EC" id="1.14.99.56" evidence="15"/>
<name>A0A4Y7TWP4_COPMI</name>
<evidence type="ECO:0000256" key="11">
    <source>
        <dbReference type="ARBA" id="ARBA00023277"/>
    </source>
</evidence>
<dbReference type="InterPro" id="IPR005103">
    <property type="entry name" value="AA9_LPMO"/>
</dbReference>
<evidence type="ECO:0000256" key="6">
    <source>
        <dbReference type="ARBA" id="ARBA00023001"/>
    </source>
</evidence>